<dbReference type="OrthoDB" id="10455448at2759"/>
<evidence type="ECO:0000313" key="3">
    <source>
        <dbReference type="Proteomes" id="UP000507470"/>
    </source>
</evidence>
<gene>
    <name evidence="2" type="ORF">MCOR_53515</name>
</gene>
<dbReference type="AlphaFoldDB" id="A0A6J8EQL0"/>
<dbReference type="Pfam" id="PF00386">
    <property type="entry name" value="C1q"/>
    <property type="match status" value="1"/>
</dbReference>
<dbReference type="Proteomes" id="UP000507470">
    <property type="component" value="Unassembled WGS sequence"/>
</dbReference>
<organism evidence="2 3">
    <name type="scientific">Mytilus coruscus</name>
    <name type="common">Sea mussel</name>
    <dbReference type="NCBI Taxonomy" id="42192"/>
    <lineage>
        <taxon>Eukaryota</taxon>
        <taxon>Metazoa</taxon>
        <taxon>Spiralia</taxon>
        <taxon>Lophotrochozoa</taxon>
        <taxon>Mollusca</taxon>
        <taxon>Bivalvia</taxon>
        <taxon>Autobranchia</taxon>
        <taxon>Pteriomorphia</taxon>
        <taxon>Mytilida</taxon>
        <taxon>Mytiloidea</taxon>
        <taxon>Mytilidae</taxon>
        <taxon>Mytilinae</taxon>
        <taxon>Mytilus</taxon>
    </lineage>
</organism>
<accession>A0A6J8EQL0</accession>
<protein>
    <recommendedName>
        <fullName evidence="1">C1q domain-containing protein</fullName>
    </recommendedName>
</protein>
<sequence>MWNNIESYQIRKNNTLGDIENSILEARRSANETYRNLQNKINTNTENVAMTAFLPSDVRLIVGSLVQFSDVKFSAGMGNMIVFKRTGKFICEKEGLYIISVTILTVTNAGEFYLYVNGSIFATSYKYQSNAWWSSSSIIISLELQVNDSVWIQTNGIQVRGGSYSHLTIVKLK</sequence>
<proteinExistence type="predicted"/>
<reference evidence="2 3" key="1">
    <citation type="submission" date="2020-06" db="EMBL/GenBank/DDBJ databases">
        <authorList>
            <person name="Li R."/>
            <person name="Bekaert M."/>
        </authorList>
    </citation>
    <scope>NUCLEOTIDE SEQUENCE [LARGE SCALE GENOMIC DNA]</scope>
    <source>
        <strain evidence="3">wild</strain>
    </source>
</reference>
<evidence type="ECO:0000313" key="2">
    <source>
        <dbReference type="EMBL" id="CAC5421381.1"/>
    </source>
</evidence>
<dbReference type="InterPro" id="IPR001073">
    <property type="entry name" value="C1q_dom"/>
</dbReference>
<name>A0A6J8EQL0_MYTCO</name>
<evidence type="ECO:0000259" key="1">
    <source>
        <dbReference type="Pfam" id="PF00386"/>
    </source>
</evidence>
<feature type="domain" description="C1q" evidence="1">
    <location>
        <begin position="83"/>
        <end position="156"/>
    </location>
</feature>
<keyword evidence="3" id="KW-1185">Reference proteome</keyword>
<dbReference type="EMBL" id="CACVKT020009349">
    <property type="protein sequence ID" value="CAC5421381.1"/>
    <property type="molecule type" value="Genomic_DNA"/>
</dbReference>
<dbReference type="InterPro" id="IPR008983">
    <property type="entry name" value="Tumour_necrosis_fac-like_dom"/>
</dbReference>
<dbReference type="SUPFAM" id="SSF49842">
    <property type="entry name" value="TNF-like"/>
    <property type="match status" value="1"/>
</dbReference>
<dbReference type="Gene3D" id="2.60.120.40">
    <property type="match status" value="1"/>
</dbReference>